<reference evidence="2" key="1">
    <citation type="submission" date="2023-03" db="EMBL/GenBank/DDBJ databases">
        <authorList>
            <person name="Aguilar E."/>
            <person name="Antigua R."/>
            <person name="Antonino C."/>
            <person name="Bisram R."/>
            <person name="Chen J."/>
            <person name="Davilmar B."/>
            <person name="Del R.K."/>
            <person name="Germosen J."/>
            <person name="Hernandez J."/>
            <person name="Kelloggs L."/>
            <person name="Lema C."/>
            <person name="Li J."/>
            <person name="Melendez A."/>
            <person name="Mohammed I."/>
            <person name="Ryan A."/>
            <person name="Singh S."/>
            <person name="Tariq H."/>
            <person name="Golebiewska U.P."/>
            <person name="Russell D.A."/>
            <person name="Jacobs-Sera D."/>
            <person name="Hatfull G.F."/>
        </authorList>
    </citation>
    <scope>NUCLEOTIDE SEQUENCE</scope>
</reference>
<feature type="region of interest" description="Disordered" evidence="1">
    <location>
        <begin position="88"/>
        <end position="123"/>
    </location>
</feature>
<accession>A0AAF0GJ32</accession>
<name>A0AAF0GJ32_9CAUD</name>
<evidence type="ECO:0000256" key="1">
    <source>
        <dbReference type="SAM" id="MobiDB-lite"/>
    </source>
</evidence>
<evidence type="ECO:0000313" key="3">
    <source>
        <dbReference type="Proteomes" id="UP001242841"/>
    </source>
</evidence>
<proteinExistence type="predicted"/>
<keyword evidence="3" id="KW-1185">Reference proteome</keyword>
<gene>
    <name evidence="2" type="primary">36</name>
    <name evidence="2" type="ORF">SEA_TROGGLEHUMPER_36</name>
</gene>
<organism evidence="2 3">
    <name type="scientific">Rhodococcus phage Trogglehumper</name>
    <dbReference type="NCBI Taxonomy" id="3038381"/>
    <lineage>
        <taxon>Viruses</taxon>
        <taxon>Duplodnaviria</taxon>
        <taxon>Heunggongvirae</taxon>
        <taxon>Uroviricota</taxon>
        <taxon>Caudoviricetes</taxon>
        <taxon>Caudoviricetes incertae sedis</taxon>
        <taxon>Trogglehumpervirus</taxon>
        <taxon>Trogglehumpervirus trogglehumper</taxon>
    </lineage>
</organism>
<evidence type="ECO:0000313" key="2">
    <source>
        <dbReference type="EMBL" id="WGH21920.1"/>
    </source>
</evidence>
<dbReference type="EMBL" id="OQ709222">
    <property type="protein sequence ID" value="WGH21920.1"/>
    <property type="molecule type" value="Genomic_DNA"/>
</dbReference>
<feature type="compositionally biased region" description="Basic and acidic residues" evidence="1">
    <location>
        <begin position="27"/>
        <end position="36"/>
    </location>
</feature>
<sequence length="123" mass="13090">MSDNAFVGVDPIYQNYADVTGKPFFSGDKDERKLEEAQQESAKAAEIELNDRGMPVYDAPIGGPRKEEAEAESAPTLTEQVLEILEAKEKHEASKTDAAPAPAKAAAPKASTAKAAAAETEKK</sequence>
<dbReference type="Proteomes" id="UP001242841">
    <property type="component" value="Segment"/>
</dbReference>
<feature type="region of interest" description="Disordered" evidence="1">
    <location>
        <begin position="27"/>
        <end position="76"/>
    </location>
</feature>
<protein>
    <submittedName>
        <fullName evidence="2">Uncharacterized protein</fullName>
    </submittedName>
</protein>
<feature type="compositionally biased region" description="Low complexity" evidence="1">
    <location>
        <begin position="96"/>
        <end position="123"/>
    </location>
</feature>